<dbReference type="Proteomes" id="UP000239649">
    <property type="component" value="Unassembled WGS sequence"/>
</dbReference>
<feature type="domain" description="Fatty acid hydroxylase" evidence="4">
    <location>
        <begin position="161"/>
        <end position="247"/>
    </location>
</feature>
<keyword evidence="3" id="KW-0812">Transmembrane</keyword>
<dbReference type="STRING" id="554055.A0A2P6VIB1"/>
<feature type="transmembrane region" description="Helical" evidence="3">
    <location>
        <begin position="160"/>
        <end position="177"/>
    </location>
</feature>
<reference evidence="5 6" key="1">
    <citation type="journal article" date="2018" name="Plant J.">
        <title>Genome sequences of Chlorella sorokiniana UTEX 1602 and Micractinium conductrix SAG 241.80: implications to maltose excretion by a green alga.</title>
        <authorList>
            <person name="Arriola M.B."/>
            <person name="Velmurugan N."/>
            <person name="Zhang Y."/>
            <person name="Plunkett M.H."/>
            <person name="Hondzo H."/>
            <person name="Barney B.M."/>
        </authorList>
    </citation>
    <scope>NUCLEOTIDE SEQUENCE [LARGE SCALE GENOMIC DNA]</scope>
    <source>
        <strain evidence="5 6">SAG 241.80</strain>
    </source>
</reference>
<proteinExistence type="inferred from homology"/>
<dbReference type="OrthoDB" id="513847at2759"/>
<comment type="similarity">
    <text evidence="1">Belongs to the sterol desaturase family.</text>
</comment>
<accession>A0A2P6VIB1</accession>
<sequence length="297" mass="31405">MEMEPVRGAPEQPPRGSAPPAMRGGALSLVQPGGREQEVPCTLRGALALFFSHPSSLLILAGLLAVAAVRVQSPVHPAADVGVAAGVAALWCLQEWVVHAWLLHSPFDWAGRRIHEGHHARPYFHVSIDDPPLAAAVMAASPQTPPLSTHALQVSIDGPPLVAAFMAASLALFWCAFRGSELALTAALVYYAMGLAYEFTHYIAHTRYLPRSRIGKAIRMHHMLHHTRNEANWLAFVLPAVDALFGTAPDPASVRMSDMAKAGLRAAREAANGGGGGGGALERLRASREGAAVGGKS</sequence>
<dbReference type="InterPro" id="IPR006694">
    <property type="entry name" value="Fatty_acid_hydroxylase"/>
</dbReference>
<feature type="transmembrane region" description="Helical" evidence="3">
    <location>
        <begin position="183"/>
        <end position="204"/>
    </location>
</feature>
<evidence type="ECO:0000313" key="6">
    <source>
        <dbReference type="Proteomes" id="UP000239649"/>
    </source>
</evidence>
<organism evidence="5 6">
    <name type="scientific">Micractinium conductrix</name>
    <dbReference type="NCBI Taxonomy" id="554055"/>
    <lineage>
        <taxon>Eukaryota</taxon>
        <taxon>Viridiplantae</taxon>
        <taxon>Chlorophyta</taxon>
        <taxon>core chlorophytes</taxon>
        <taxon>Trebouxiophyceae</taxon>
        <taxon>Chlorellales</taxon>
        <taxon>Chlorellaceae</taxon>
        <taxon>Chlorella clade</taxon>
        <taxon>Micractinium</taxon>
    </lineage>
</organism>
<evidence type="ECO:0000256" key="3">
    <source>
        <dbReference type="SAM" id="Phobius"/>
    </source>
</evidence>
<dbReference type="AlphaFoldDB" id="A0A2P6VIB1"/>
<dbReference type="GO" id="GO:0016491">
    <property type="term" value="F:oxidoreductase activity"/>
    <property type="evidence" value="ECO:0007669"/>
    <property type="project" value="InterPro"/>
</dbReference>
<dbReference type="GO" id="GO:0005506">
    <property type="term" value="F:iron ion binding"/>
    <property type="evidence" value="ECO:0007669"/>
    <property type="project" value="InterPro"/>
</dbReference>
<protein>
    <submittedName>
        <fullName evidence="5">Fatty acid hydroxylase isoform A</fullName>
    </submittedName>
</protein>
<feature type="region of interest" description="Disordered" evidence="2">
    <location>
        <begin position="270"/>
        <end position="297"/>
    </location>
</feature>
<evidence type="ECO:0000259" key="4">
    <source>
        <dbReference type="Pfam" id="PF04116"/>
    </source>
</evidence>
<evidence type="ECO:0000313" key="5">
    <source>
        <dbReference type="EMBL" id="PSC73833.1"/>
    </source>
</evidence>
<keyword evidence="3" id="KW-0472">Membrane</keyword>
<gene>
    <name evidence="5" type="ORF">C2E20_3022</name>
</gene>
<dbReference type="GO" id="GO:0008610">
    <property type="term" value="P:lipid biosynthetic process"/>
    <property type="evidence" value="ECO:0007669"/>
    <property type="project" value="InterPro"/>
</dbReference>
<comment type="caution">
    <text evidence="5">The sequence shown here is derived from an EMBL/GenBank/DDBJ whole genome shotgun (WGS) entry which is preliminary data.</text>
</comment>
<feature type="transmembrane region" description="Helical" evidence="3">
    <location>
        <begin position="45"/>
        <end position="69"/>
    </location>
</feature>
<dbReference type="Pfam" id="PF04116">
    <property type="entry name" value="FA_hydroxylase"/>
    <property type="match status" value="1"/>
</dbReference>
<keyword evidence="3" id="KW-1133">Transmembrane helix</keyword>
<name>A0A2P6VIB1_9CHLO</name>
<evidence type="ECO:0000256" key="2">
    <source>
        <dbReference type="SAM" id="MobiDB-lite"/>
    </source>
</evidence>
<dbReference type="EMBL" id="LHPF02000006">
    <property type="protein sequence ID" value="PSC73833.1"/>
    <property type="molecule type" value="Genomic_DNA"/>
</dbReference>
<keyword evidence="6" id="KW-1185">Reference proteome</keyword>
<evidence type="ECO:0000256" key="1">
    <source>
        <dbReference type="ARBA" id="ARBA00009324"/>
    </source>
</evidence>
<feature type="transmembrane region" description="Helical" evidence="3">
    <location>
        <begin position="81"/>
        <end position="103"/>
    </location>
</feature>
<feature type="region of interest" description="Disordered" evidence="2">
    <location>
        <begin position="1"/>
        <end position="28"/>
    </location>
</feature>